<comment type="caution">
    <text evidence="7">The sequence shown here is derived from an EMBL/GenBank/DDBJ whole genome shotgun (WGS) entry which is preliminary data.</text>
</comment>
<evidence type="ECO:0000256" key="2">
    <source>
        <dbReference type="ARBA" id="ARBA00012438"/>
    </source>
</evidence>
<accession>A0ABP7N377</accession>
<dbReference type="PANTHER" id="PTHR43642">
    <property type="entry name" value="HYBRID SIGNAL TRANSDUCTION HISTIDINE KINASE G"/>
    <property type="match status" value="1"/>
</dbReference>
<feature type="compositionally biased region" description="Polar residues" evidence="4">
    <location>
        <begin position="1075"/>
        <end position="1094"/>
    </location>
</feature>
<proteinExistence type="predicted"/>
<dbReference type="SUPFAM" id="SSF52540">
    <property type="entry name" value="P-loop containing nucleoside triphosphate hydrolases"/>
    <property type="match status" value="1"/>
</dbReference>
<dbReference type="InterPro" id="IPR011009">
    <property type="entry name" value="Kinase-like_dom_sf"/>
</dbReference>
<dbReference type="Gene3D" id="3.30.450.40">
    <property type="match status" value="1"/>
</dbReference>
<dbReference type="Proteomes" id="UP001501565">
    <property type="component" value="Unassembled WGS sequence"/>
</dbReference>
<name>A0ABP7N377_9GAMM</name>
<dbReference type="Pfam" id="PF13191">
    <property type="entry name" value="AAA_16"/>
    <property type="match status" value="1"/>
</dbReference>
<dbReference type="Gene3D" id="1.10.510.10">
    <property type="entry name" value="Transferase(Phosphotransferase) domain 1"/>
    <property type="match status" value="1"/>
</dbReference>
<dbReference type="EC" id="2.7.13.3" evidence="2"/>
<dbReference type="InterPro" id="IPR027417">
    <property type="entry name" value="P-loop_NTPase"/>
</dbReference>
<dbReference type="InterPro" id="IPR004358">
    <property type="entry name" value="Sig_transdc_His_kin-like_C"/>
</dbReference>
<dbReference type="InterPro" id="IPR003018">
    <property type="entry name" value="GAF"/>
</dbReference>
<evidence type="ECO:0000259" key="5">
    <source>
        <dbReference type="PROSITE" id="PS50011"/>
    </source>
</evidence>
<dbReference type="InterPro" id="IPR005467">
    <property type="entry name" value="His_kinase_dom"/>
</dbReference>
<sequence length="1763" mass="201133">MHLFKDYELKDQQQHSDNKIVFDAVRISDQQRVQLNYYQTEVANYTNLPYINNTFNCLKAIQSPYLLKIEDLVYIDEGVAIVTEPYLASSLKSMLSEKVNFSLIQVLTIIVQVSTGLKEIHSKKISHQAINPSNITFDPENNKATIVDYGISQTFLHKEQSDQQSKYLYISPEQTGRMNRSVDHRSDLYSLGVVFYKLLTNQCPFQSNDILELIHAHIAQQPPPPHKINNTIPETISKIVMKLLCKEAEKRYQSAAGLNADIFACLEKLQQTGQISRHFEIGAMDLRSKFQIPEKLYGRNHEIQLLLNTFENSAAGNFETVIVGGYSGVGKSALINEIQKPLVAKRGLYTQGKYDQFKKAQPYSAILQALTDIVRQILTKQQNQVDEWADILIKALNGEGQCLVEVLPILEALISKQPELEKLNSVETQARFNRTCEALVKAFSSRDHPFILFLDDLQWADLASLNLIDHLIKCQCPYMMLIMAYRDNEVDSHHPFTTLILHDRHEDPHTQEIALQPITLIDIQHLVSETLHKDIPQIGPLAQELMLKTQGNPFFLGQLFSLLYQDQLVMFDPERGWQWDMQNIQQARLSSDVVILMTSKLKKYSQITQSALNMGGILGAEFQIHLASLGLNQDPDSTYLALLPAIQDGLLKEQTDRLKFAHDKIHESSYALMPKKERTKRHALVAKFMLETFDQDTIEAEIFTIVEHLNNSSELITQPEQKLERSKYNYQAGIKAKQSSAFEPAVDFLLQAKNYLDNTIWQHHPDYAYDLHYALAQAAYTTAKFELSENIIRLCLDKVQNQTQIPPLVQLYQDLLFADSRHEEGIHFALNKLKEYGLTLPAKPSKFAILKEYFTLKIRQGLRPTETLIDLPQTTNPKILDIIAIIANMVPSCYMINGNLMGLISLRMANLSLKYGNNIYSSFGFAMTGLVETGIFKRIQSGRKYYDLSYAIEEKYPNKPIKGRNMMLMSSFAGPWTEPISQYKQLLEPARALNAEQGILQWSDFCVVFTRAQSLFFGSDDLTTVYHENEKWLKFHIKNGDQQVIANQKFLLHFIQSQLGSEGASTLQADDPDDFSQSKQNPQEQNDHAQNTPSDFDEEQHAAYVQQQQNVTFEAYYAVLKQLDSFMSGDHKKSVLQGLALFAKMYEIYGIGLDAIHRHIYALAYLALDKSALTFLERIKSSLYFKLNQFYLWVYQNNRPDNFAAHYSLLKAELYKSKNRQTKALGYFENAIHLSQTISLFNEALSNERFAEYHMKFGRPHSALLYAVQAKKLYKRWGNHLQVDRLIKRYPELALLGDSAPQSNSPSSIIREEQEQLDLMSLTRGSQAISSEVQLDQLITALLKQLIQSAGAERAILLFEEYDQLHIQGIVDVQQNEQVTVLSDQALPPDSDSMAETVIRFVERSKTCEVLNDAVNDGNFTQDTYIIKTRMKSLLCMPILNQGKLLGILYLENNLVTGAFTQQHQDVLQILASQAAISIVNARLYAQLEDKVAERTQELQNTMDQLIEAEKMASLGQLVSGVAHEINTPVGIGVTSSTLMQHKLEHITKQYNANTMTKHDFETFLEQSNEVMDMLLKSINHIAELVTRFKTISVDQSEEQKSRFYVYEYILDILDSLSDELNKNRHIVEIDCPKELEMQSYPLAFSLIISTLVSNSIHHGFNHKKGGKITIQVHSINDNDQDEIHIEYYDNGVGIKEEHRKKIFDPFFTTNMGDSTGLGLHIIYNVITQQFGGSIRCEPGNKIQNMGAHFYISLPRITKSHPK</sequence>
<feature type="coiled-coil region" evidence="3">
    <location>
        <begin position="1485"/>
        <end position="1512"/>
    </location>
</feature>
<dbReference type="InterPro" id="IPR053159">
    <property type="entry name" value="Hybrid_Histidine_Kinase"/>
</dbReference>
<dbReference type="Gene3D" id="3.40.50.300">
    <property type="entry name" value="P-loop containing nucleotide triphosphate hydrolases"/>
    <property type="match status" value="1"/>
</dbReference>
<dbReference type="PANTHER" id="PTHR43642:SF1">
    <property type="entry name" value="HYBRID SIGNAL TRANSDUCTION HISTIDINE KINASE G"/>
    <property type="match status" value="1"/>
</dbReference>
<evidence type="ECO:0000259" key="6">
    <source>
        <dbReference type="PROSITE" id="PS50109"/>
    </source>
</evidence>
<dbReference type="PROSITE" id="PS50109">
    <property type="entry name" value="HIS_KIN"/>
    <property type="match status" value="1"/>
</dbReference>
<feature type="region of interest" description="Disordered" evidence="4">
    <location>
        <begin position="1063"/>
        <end position="1098"/>
    </location>
</feature>
<dbReference type="InterPro" id="IPR029016">
    <property type="entry name" value="GAF-like_dom_sf"/>
</dbReference>
<dbReference type="RefSeq" id="WP_344799884.1">
    <property type="nucleotide sequence ID" value="NZ_BAABBN010000012.1"/>
</dbReference>
<dbReference type="Pfam" id="PF01590">
    <property type="entry name" value="GAF"/>
    <property type="match status" value="1"/>
</dbReference>
<reference evidence="8" key="1">
    <citation type="journal article" date="2019" name="Int. J. Syst. Evol. Microbiol.">
        <title>The Global Catalogue of Microorganisms (GCM) 10K type strain sequencing project: providing services to taxonomists for standard genome sequencing and annotation.</title>
        <authorList>
            <consortium name="The Broad Institute Genomics Platform"/>
            <consortium name="The Broad Institute Genome Sequencing Center for Infectious Disease"/>
            <person name="Wu L."/>
            <person name="Ma J."/>
        </authorList>
    </citation>
    <scope>NUCLEOTIDE SEQUENCE [LARGE SCALE GENOMIC DNA]</scope>
    <source>
        <strain evidence="8">JCM 17551</strain>
    </source>
</reference>
<keyword evidence="3" id="KW-0175">Coiled coil</keyword>
<dbReference type="Gene3D" id="3.30.565.10">
    <property type="entry name" value="Histidine kinase-like ATPase, C-terminal domain"/>
    <property type="match status" value="1"/>
</dbReference>
<evidence type="ECO:0000256" key="4">
    <source>
        <dbReference type="SAM" id="MobiDB-lite"/>
    </source>
</evidence>
<dbReference type="Pfam" id="PF00069">
    <property type="entry name" value="Pkinase"/>
    <property type="match status" value="1"/>
</dbReference>
<evidence type="ECO:0000256" key="3">
    <source>
        <dbReference type="SAM" id="Coils"/>
    </source>
</evidence>
<comment type="catalytic activity">
    <reaction evidence="1">
        <text>ATP + protein L-histidine = ADP + protein N-phospho-L-histidine.</text>
        <dbReference type="EC" id="2.7.13.3"/>
    </reaction>
</comment>
<evidence type="ECO:0000256" key="1">
    <source>
        <dbReference type="ARBA" id="ARBA00000085"/>
    </source>
</evidence>
<feature type="domain" description="Histidine kinase" evidence="6">
    <location>
        <begin position="1521"/>
        <end position="1758"/>
    </location>
</feature>
<dbReference type="Pfam" id="PF02518">
    <property type="entry name" value="HATPase_c"/>
    <property type="match status" value="1"/>
</dbReference>
<dbReference type="SUPFAM" id="SSF56112">
    <property type="entry name" value="Protein kinase-like (PK-like)"/>
    <property type="match status" value="1"/>
</dbReference>
<gene>
    <name evidence="7" type="ORF">GCM10022277_34880</name>
</gene>
<dbReference type="CDD" id="cd14014">
    <property type="entry name" value="STKc_PknB_like"/>
    <property type="match status" value="1"/>
</dbReference>
<dbReference type="SUPFAM" id="SSF55781">
    <property type="entry name" value="GAF domain-like"/>
    <property type="match status" value="1"/>
</dbReference>
<evidence type="ECO:0000313" key="8">
    <source>
        <dbReference type="Proteomes" id="UP001501565"/>
    </source>
</evidence>
<dbReference type="Gene3D" id="1.10.287.130">
    <property type="match status" value="1"/>
</dbReference>
<keyword evidence="8" id="KW-1185">Reference proteome</keyword>
<dbReference type="SMART" id="SM00387">
    <property type="entry name" value="HATPase_c"/>
    <property type="match status" value="1"/>
</dbReference>
<evidence type="ECO:0000313" key="7">
    <source>
        <dbReference type="EMBL" id="GAA3935384.1"/>
    </source>
</evidence>
<dbReference type="InterPro" id="IPR036890">
    <property type="entry name" value="HATPase_C_sf"/>
</dbReference>
<dbReference type="SUPFAM" id="SSF55874">
    <property type="entry name" value="ATPase domain of HSP90 chaperone/DNA topoisomerase II/histidine kinase"/>
    <property type="match status" value="1"/>
</dbReference>
<dbReference type="SMART" id="SM00065">
    <property type="entry name" value="GAF"/>
    <property type="match status" value="1"/>
</dbReference>
<dbReference type="InterPro" id="IPR041664">
    <property type="entry name" value="AAA_16"/>
</dbReference>
<dbReference type="SMART" id="SM00220">
    <property type="entry name" value="S_TKc"/>
    <property type="match status" value="1"/>
</dbReference>
<dbReference type="EMBL" id="BAABBN010000012">
    <property type="protein sequence ID" value="GAA3935384.1"/>
    <property type="molecule type" value="Genomic_DNA"/>
</dbReference>
<organism evidence="7 8">
    <name type="scientific">Litoribacillus peritrichatus</name>
    <dbReference type="NCBI Taxonomy" id="718191"/>
    <lineage>
        <taxon>Bacteria</taxon>
        <taxon>Pseudomonadati</taxon>
        <taxon>Pseudomonadota</taxon>
        <taxon>Gammaproteobacteria</taxon>
        <taxon>Oceanospirillales</taxon>
        <taxon>Oceanospirillaceae</taxon>
        <taxon>Litoribacillus</taxon>
    </lineage>
</organism>
<dbReference type="InterPro" id="IPR003594">
    <property type="entry name" value="HATPase_dom"/>
</dbReference>
<protein>
    <recommendedName>
        <fullName evidence="2">histidine kinase</fullName>
        <ecNumber evidence="2">2.7.13.3</ecNumber>
    </recommendedName>
</protein>
<dbReference type="PROSITE" id="PS50011">
    <property type="entry name" value="PROTEIN_KINASE_DOM"/>
    <property type="match status" value="1"/>
</dbReference>
<dbReference type="PRINTS" id="PR00344">
    <property type="entry name" value="BCTRLSENSOR"/>
</dbReference>
<feature type="domain" description="Protein kinase" evidence="5">
    <location>
        <begin position="1"/>
        <end position="264"/>
    </location>
</feature>
<dbReference type="InterPro" id="IPR000719">
    <property type="entry name" value="Prot_kinase_dom"/>
</dbReference>